<keyword evidence="2" id="KW-1185">Reference proteome</keyword>
<proteinExistence type="predicted"/>
<accession>A0ABU1D462</accession>
<organism evidence="1 2">
    <name type="scientific">Yanghanlia caeni</name>
    <dbReference type="NCBI Taxonomy" id="3064283"/>
    <lineage>
        <taxon>Bacteria</taxon>
        <taxon>Pseudomonadati</taxon>
        <taxon>Pseudomonadota</taxon>
        <taxon>Betaproteobacteria</taxon>
        <taxon>Burkholderiales</taxon>
        <taxon>Alcaligenaceae</taxon>
        <taxon>Yanghanlia</taxon>
    </lineage>
</organism>
<gene>
    <name evidence="1" type="ORF">Q8947_04375</name>
</gene>
<protein>
    <recommendedName>
        <fullName evidence="3">Metallothionein</fullName>
    </recommendedName>
</protein>
<dbReference type="Proteomes" id="UP001232156">
    <property type="component" value="Unassembled WGS sequence"/>
</dbReference>
<evidence type="ECO:0000313" key="1">
    <source>
        <dbReference type="EMBL" id="MDR4125221.1"/>
    </source>
</evidence>
<dbReference type="EMBL" id="JAUZQE010000007">
    <property type="protein sequence ID" value="MDR4125221.1"/>
    <property type="molecule type" value="Genomic_DNA"/>
</dbReference>
<dbReference type="RefSeq" id="WP_347286547.1">
    <property type="nucleotide sequence ID" value="NZ_JAUZQE010000007.1"/>
</dbReference>
<name>A0ABU1D462_9BURK</name>
<reference evidence="1 2" key="1">
    <citation type="submission" date="2023-08" db="EMBL/GenBank/DDBJ databases">
        <title>Alcaligenaceae gen. nov., a novel taxon isolated from the sludge of Yixing Pesticide Factory.</title>
        <authorList>
            <person name="Ruan L."/>
        </authorList>
    </citation>
    <scope>NUCLEOTIDE SEQUENCE [LARGE SCALE GENOMIC DNA]</scope>
    <source>
        <strain evidence="1 2">LG-2</strain>
    </source>
</reference>
<sequence>MARCDSCGNDYDKAFQLTQGGRTYTFDSFECAIRTVAPRCAHCDVPIIGHGLEQGASMYCCAHCASQSGATDLKDRSAQH</sequence>
<comment type="caution">
    <text evidence="1">The sequence shown here is derived from an EMBL/GenBank/DDBJ whole genome shotgun (WGS) entry which is preliminary data.</text>
</comment>
<evidence type="ECO:0008006" key="3">
    <source>
        <dbReference type="Google" id="ProtNLM"/>
    </source>
</evidence>
<evidence type="ECO:0000313" key="2">
    <source>
        <dbReference type="Proteomes" id="UP001232156"/>
    </source>
</evidence>